<keyword evidence="2" id="KW-1185">Reference proteome</keyword>
<protein>
    <submittedName>
        <fullName evidence="1">Uncharacterized protein</fullName>
    </submittedName>
</protein>
<accession>A0ACC1CFX0</accession>
<proteinExistence type="predicted"/>
<evidence type="ECO:0000313" key="1">
    <source>
        <dbReference type="EMBL" id="KAJ0170474.1"/>
    </source>
</evidence>
<dbReference type="Proteomes" id="UP000824533">
    <property type="component" value="Linkage Group LG27"/>
</dbReference>
<name>A0ACC1CFX0_9NEOP</name>
<comment type="caution">
    <text evidence="1">The sequence shown here is derived from an EMBL/GenBank/DDBJ whole genome shotgun (WGS) entry which is preliminary data.</text>
</comment>
<organism evidence="1 2">
    <name type="scientific">Dendrolimus kikuchii</name>
    <dbReference type="NCBI Taxonomy" id="765133"/>
    <lineage>
        <taxon>Eukaryota</taxon>
        <taxon>Metazoa</taxon>
        <taxon>Ecdysozoa</taxon>
        <taxon>Arthropoda</taxon>
        <taxon>Hexapoda</taxon>
        <taxon>Insecta</taxon>
        <taxon>Pterygota</taxon>
        <taxon>Neoptera</taxon>
        <taxon>Endopterygota</taxon>
        <taxon>Lepidoptera</taxon>
        <taxon>Glossata</taxon>
        <taxon>Ditrysia</taxon>
        <taxon>Bombycoidea</taxon>
        <taxon>Lasiocampidae</taxon>
        <taxon>Dendrolimus</taxon>
    </lineage>
</organism>
<sequence length="387" mass="45161">MSSQQGTKETEITTNNENNQSYNITVKLEVELTHDNINVKTENEVHDETDQAVPFNDMDVQMEGDYRPEHQKQMYARLIKQESELPLTKTHLISNKLINTASTNTNQADNLIESQTRKTVIIELLPMTDGNLSKIGIPEILPTNNTYFNYNETFQFNSITGNIPSLEQEANLLLKTKRKKNIDPRTMFKCPKCPKTYRYMYMLLRHLGVHKSIEKRKMGFLKGVKTRAENRNKKLNKQIKVEVKEEKVKKEGYECTCGNVYRTQNKMETCLRSHQLVADTNLSPCINCTKQFNSKEDVAKHRKKLHGRLFSCKFCQIDYNSGKELFEHLQVHRQVQMTELKFVSEVVEGQGQQLNQFNDEDQNLQCFSRTRGRRLYTEELSCCNRRI</sequence>
<dbReference type="EMBL" id="CM034413">
    <property type="protein sequence ID" value="KAJ0170474.1"/>
    <property type="molecule type" value="Genomic_DNA"/>
</dbReference>
<gene>
    <name evidence="1" type="ORF">K1T71_013845</name>
</gene>
<reference evidence="1 2" key="1">
    <citation type="journal article" date="2021" name="Front. Genet.">
        <title>Chromosome-Level Genome Assembly Reveals Significant Gene Expansion in the Toll and IMD Signaling Pathways of Dendrolimus kikuchii.</title>
        <authorList>
            <person name="Zhou J."/>
            <person name="Wu P."/>
            <person name="Xiong Z."/>
            <person name="Liu N."/>
            <person name="Zhao N."/>
            <person name="Ji M."/>
            <person name="Qiu Y."/>
            <person name="Yang B."/>
        </authorList>
    </citation>
    <scope>NUCLEOTIDE SEQUENCE [LARGE SCALE GENOMIC DNA]</scope>
    <source>
        <strain evidence="1">Ann1</strain>
    </source>
</reference>
<evidence type="ECO:0000313" key="2">
    <source>
        <dbReference type="Proteomes" id="UP000824533"/>
    </source>
</evidence>